<dbReference type="InterPro" id="IPR001944">
    <property type="entry name" value="Glycoside_Hdrlase_35"/>
</dbReference>
<reference evidence="16" key="1">
    <citation type="journal article" date="2013" name="Genome Biol.">
        <title>Reference genomes and transcriptomes of Nicotiana sylvestris and Nicotiana tomentosiformis.</title>
        <authorList>
            <person name="Sierro N."/>
            <person name="Battey J.N."/>
            <person name="Ouadi S."/>
            <person name="Bovet L."/>
            <person name="Goepfert S."/>
            <person name="Bakaher N."/>
            <person name="Peitsch M.C."/>
            <person name="Ivanov N.V."/>
        </authorList>
    </citation>
    <scope>NUCLEOTIDE SEQUENCE [LARGE SCALE GENOMIC DNA]</scope>
</reference>
<evidence type="ECO:0000256" key="2">
    <source>
        <dbReference type="ARBA" id="ARBA00004271"/>
    </source>
</evidence>
<feature type="chain" id="PRO_5010527093" description="beta-galactosidase" evidence="12">
    <location>
        <begin position="27"/>
        <end position="667"/>
    </location>
</feature>
<evidence type="ECO:0000256" key="7">
    <source>
        <dbReference type="ARBA" id="ARBA00022729"/>
    </source>
</evidence>
<evidence type="ECO:0000313" key="17">
    <source>
        <dbReference type="RefSeq" id="XP_009803576.1"/>
    </source>
</evidence>
<dbReference type="InterPro" id="IPR017853">
    <property type="entry name" value="GH"/>
</dbReference>
<accession>A0A1U7YNL5</accession>
<dbReference type="Pfam" id="PF01301">
    <property type="entry name" value="Glyco_hydro_35"/>
    <property type="match status" value="1"/>
</dbReference>
<evidence type="ECO:0000256" key="12">
    <source>
        <dbReference type="SAM" id="SignalP"/>
    </source>
</evidence>
<dbReference type="Pfam" id="PF21467">
    <property type="entry name" value="BetaGal_gal-bd"/>
    <property type="match status" value="1"/>
</dbReference>
<keyword evidence="5" id="KW-0052">Apoplast</keyword>
<dbReference type="InterPro" id="IPR031330">
    <property type="entry name" value="Gly_Hdrlase_35_cat"/>
</dbReference>
<keyword evidence="9" id="KW-0325">Glycoprotein</keyword>
<feature type="domain" description="Beta-galactosidase galactose-binding" evidence="15">
    <location>
        <begin position="570"/>
        <end position="636"/>
    </location>
</feature>
<evidence type="ECO:0000256" key="6">
    <source>
        <dbReference type="ARBA" id="ARBA00022525"/>
    </source>
</evidence>
<evidence type="ECO:0000256" key="9">
    <source>
        <dbReference type="ARBA" id="ARBA00023180"/>
    </source>
</evidence>
<evidence type="ECO:0000256" key="10">
    <source>
        <dbReference type="ARBA" id="ARBA00023295"/>
    </source>
</evidence>
<organism evidence="16 17">
    <name type="scientific">Nicotiana sylvestris</name>
    <name type="common">Wood tobacco</name>
    <name type="synonym">South American tobacco</name>
    <dbReference type="NCBI Taxonomy" id="4096"/>
    <lineage>
        <taxon>Eukaryota</taxon>
        <taxon>Viridiplantae</taxon>
        <taxon>Streptophyta</taxon>
        <taxon>Embryophyta</taxon>
        <taxon>Tracheophyta</taxon>
        <taxon>Spermatophyta</taxon>
        <taxon>Magnoliopsida</taxon>
        <taxon>eudicotyledons</taxon>
        <taxon>Gunneridae</taxon>
        <taxon>Pentapetalae</taxon>
        <taxon>asterids</taxon>
        <taxon>lamiids</taxon>
        <taxon>Solanales</taxon>
        <taxon>Solanaceae</taxon>
        <taxon>Nicotianoideae</taxon>
        <taxon>Nicotianeae</taxon>
        <taxon>Nicotiana</taxon>
    </lineage>
</organism>
<dbReference type="EC" id="3.2.1.23" evidence="4"/>
<comment type="similarity">
    <text evidence="3 11">Belongs to the glycosyl hydrolase 35 family.</text>
</comment>
<dbReference type="GeneID" id="104248912"/>
<evidence type="ECO:0000256" key="5">
    <source>
        <dbReference type="ARBA" id="ARBA00022523"/>
    </source>
</evidence>
<dbReference type="Gene3D" id="3.20.20.80">
    <property type="entry name" value="Glycosidases"/>
    <property type="match status" value="2"/>
</dbReference>
<keyword evidence="16" id="KW-1185">Reference proteome</keyword>
<sequence length="667" mass="74201">MKMQWLWRNWLAAAAVLLVVIAAASASAGGGNVSYDGRSLIIDGQRKMLFSGSIHYPRSTPDMWPSLISKAKEGGIDVIETYVFWNLHESQPGQYDFSGRRDIVAFIKQIQAQGLYACLRIGPYIEGEWTYGGFPFWLRDVPGIVFRSNNEPFKLYMQNFTTKIVNLMKSEGLYASQGGPIILSQINACNGLRCGETFVGPNSPNKPSIWTENWTSFYQVYGQNATLRSAEDIAYHVALFIARKNGTFINYYMYHGGTNFGRTAAEFMITSYYDQAPLDEYGLIRQPKWGHLKELHAAVKLCSETILSVFPSMQSLGEQQEAYVFSGDSGACAAFLVNIDNRKSVLVQFQNSSYELPRQSISILPDCKTVSFNTAKVSTQFNTRTALPAVQFDAAEKWEQFQEVIPQLDATSLRSDILLEHMNTTKDVSDYLWYTSSIQQDLPDQQSVTLSVKSLGHVLHAFVNREHAGSAHGQFRNTSFTLESTISLNKGTNNISLLSATVGLPDSGSFLEHRALGVQSVIIQDNSEAKNITNYSWGYQVGLLGEKLQIYSSEGSKSANWSSLSSSQPLTWYKSAFDAPEGDDPIALNLGSMGKGEAWVNGQSIGRYWVSFRTLAGIPSQTWYKVPRSFLQPGDNLLVLFEEETGNPLDITVDTISVTKPSLRKLV</sequence>
<dbReference type="Pfam" id="PF17834">
    <property type="entry name" value="GHD"/>
    <property type="match status" value="1"/>
</dbReference>
<feature type="domain" description="Glycoside hydrolase 35 catalytic" evidence="13">
    <location>
        <begin position="39"/>
        <end position="187"/>
    </location>
</feature>
<feature type="domain" description="Beta-galactosidase beta-sandwich" evidence="14">
    <location>
        <begin position="321"/>
        <end position="377"/>
    </location>
</feature>
<comment type="catalytic activity">
    <reaction evidence="1">
        <text>Hydrolysis of terminal non-reducing beta-D-galactose residues in beta-D-galactosides.</text>
        <dbReference type="EC" id="3.2.1.23"/>
    </reaction>
</comment>
<dbReference type="SUPFAM" id="SSF51445">
    <property type="entry name" value="(Trans)glycosidases"/>
    <property type="match status" value="1"/>
</dbReference>
<name>A0A1U7YNL5_NICSY</name>
<dbReference type="Gene3D" id="2.60.120.260">
    <property type="entry name" value="Galactose-binding domain-like"/>
    <property type="match status" value="2"/>
</dbReference>
<keyword evidence="6" id="KW-0964">Secreted</keyword>
<dbReference type="PANTHER" id="PTHR23421">
    <property type="entry name" value="BETA-GALACTOSIDASE RELATED"/>
    <property type="match status" value="1"/>
</dbReference>
<dbReference type="RefSeq" id="XP_009803576.1">
    <property type="nucleotide sequence ID" value="XM_009805274.1"/>
</dbReference>
<gene>
    <name evidence="17" type="primary">LOC104248912</name>
</gene>
<evidence type="ECO:0000256" key="4">
    <source>
        <dbReference type="ARBA" id="ARBA00012756"/>
    </source>
</evidence>
<dbReference type="AlphaFoldDB" id="A0A1U7YNL5"/>
<comment type="subcellular location">
    <subcellularLocation>
        <location evidence="2">Secreted</location>
        <location evidence="2">Extracellular space</location>
        <location evidence="2">Apoplast</location>
    </subcellularLocation>
</comment>
<dbReference type="GO" id="GO:0005975">
    <property type="term" value="P:carbohydrate metabolic process"/>
    <property type="evidence" value="ECO:0007669"/>
    <property type="project" value="InterPro"/>
</dbReference>
<evidence type="ECO:0000256" key="3">
    <source>
        <dbReference type="ARBA" id="ARBA00009809"/>
    </source>
</evidence>
<dbReference type="Proteomes" id="UP000189701">
    <property type="component" value="Unplaced"/>
</dbReference>
<evidence type="ECO:0000259" key="15">
    <source>
        <dbReference type="Pfam" id="PF21467"/>
    </source>
</evidence>
<dbReference type="FunFam" id="2.60.120.260:FF:000142">
    <property type="entry name" value="Beta-galactosidase"/>
    <property type="match status" value="1"/>
</dbReference>
<evidence type="ECO:0000313" key="16">
    <source>
        <dbReference type="Proteomes" id="UP000189701"/>
    </source>
</evidence>
<dbReference type="GO" id="GO:0048046">
    <property type="term" value="C:apoplast"/>
    <property type="evidence" value="ECO:0007669"/>
    <property type="project" value="UniProtKB-SubCell"/>
</dbReference>
<keyword evidence="8" id="KW-0378">Hydrolase</keyword>
<evidence type="ECO:0000256" key="8">
    <source>
        <dbReference type="ARBA" id="ARBA00022801"/>
    </source>
</evidence>
<evidence type="ECO:0000259" key="14">
    <source>
        <dbReference type="Pfam" id="PF17834"/>
    </source>
</evidence>
<protein>
    <recommendedName>
        <fullName evidence="4">beta-galactosidase</fullName>
        <ecNumber evidence="4">3.2.1.23</ecNumber>
    </recommendedName>
</protein>
<dbReference type="InterPro" id="IPR041392">
    <property type="entry name" value="GHD"/>
</dbReference>
<evidence type="ECO:0000259" key="13">
    <source>
        <dbReference type="Pfam" id="PF01301"/>
    </source>
</evidence>
<dbReference type="FunFam" id="2.60.120.260:FF:000050">
    <property type="entry name" value="Beta-galactosidase"/>
    <property type="match status" value="1"/>
</dbReference>
<evidence type="ECO:0000256" key="1">
    <source>
        <dbReference type="ARBA" id="ARBA00001412"/>
    </source>
</evidence>
<dbReference type="InterPro" id="IPR048913">
    <property type="entry name" value="BetaGal_gal-bd"/>
</dbReference>
<keyword evidence="10" id="KW-0326">Glycosidase</keyword>
<proteinExistence type="inferred from homology"/>
<evidence type="ECO:0000256" key="11">
    <source>
        <dbReference type="RuleBase" id="RU003679"/>
    </source>
</evidence>
<dbReference type="GO" id="GO:0004565">
    <property type="term" value="F:beta-galactosidase activity"/>
    <property type="evidence" value="ECO:0007669"/>
    <property type="project" value="UniProtKB-EC"/>
</dbReference>
<dbReference type="InterPro" id="IPR008979">
    <property type="entry name" value="Galactose-bd-like_sf"/>
</dbReference>
<reference evidence="17" key="2">
    <citation type="submission" date="2025-08" db="UniProtKB">
        <authorList>
            <consortium name="RefSeq"/>
        </authorList>
    </citation>
    <scope>IDENTIFICATION</scope>
    <source>
        <tissue evidence="17">Leaf</tissue>
    </source>
</reference>
<dbReference type="PRINTS" id="PR00742">
    <property type="entry name" value="GLHYDRLASE35"/>
</dbReference>
<keyword evidence="7 12" id="KW-0732">Signal</keyword>
<dbReference type="SUPFAM" id="SSF49785">
    <property type="entry name" value="Galactose-binding domain-like"/>
    <property type="match status" value="2"/>
</dbReference>
<feature type="signal peptide" evidence="12">
    <location>
        <begin position="1"/>
        <end position="26"/>
    </location>
</feature>